<dbReference type="RefSeq" id="WP_167916277.1">
    <property type="nucleotide sequence ID" value="NZ_JAAVJS010000001.1"/>
</dbReference>
<accession>A0ABX1DBQ7</accession>
<reference evidence="1 2" key="1">
    <citation type="submission" date="2020-03" db="EMBL/GenBank/DDBJ databases">
        <title>Tamlana sp. nov, isolated from XXX.</title>
        <authorList>
            <person name="Cao W.R."/>
        </authorList>
    </citation>
    <scope>NUCLEOTIDE SEQUENCE [LARGE SCALE GENOMIC DNA]</scope>
    <source>
        <strain evidence="1 2">HST1-43</strain>
    </source>
</reference>
<sequence length="354" mass="39935">MVFKIIALFSGIVFAQNKINKDLKKTFPLNSEGALYLENKYGNVFINGWDKASIQLEVSVEVKGKNLDKAKDLLKRINPTFINTNSQLIVKTEIEEKNASLFNKYFKKIGPLNSEKTNSDINYTIYLPKNAAIEIFNKYGDIIISDWYGKLNANIEHGDLRITNDLDDSKIAIKYGNLRANVLKHSRIDSKNATVSFDESEVLKLQSDGSIMTIENVGNLDINSNKDDIEINTVNHVYGALKYSQLTLNHVVSKVNLNLNLAELRLKKLETKAPVINLNQKSSEVYVNISETSFNFSAELEQGVLRLPKSMHSINSKVLDEKDKIRQIRAAYGAENQGIIDIIGYKGIIIFKEL</sequence>
<evidence type="ECO:0008006" key="3">
    <source>
        <dbReference type="Google" id="ProtNLM"/>
    </source>
</evidence>
<protein>
    <recommendedName>
        <fullName evidence="3">Adhesin domain-containing protein</fullName>
    </recommendedName>
</protein>
<evidence type="ECO:0000313" key="1">
    <source>
        <dbReference type="EMBL" id="NJX14023.1"/>
    </source>
</evidence>
<keyword evidence="2" id="KW-1185">Reference proteome</keyword>
<organism evidence="1 2">
    <name type="scientific">Tamlana crocina</name>
    <dbReference type="NCBI Taxonomy" id="393006"/>
    <lineage>
        <taxon>Bacteria</taxon>
        <taxon>Pseudomonadati</taxon>
        <taxon>Bacteroidota</taxon>
        <taxon>Flavobacteriia</taxon>
        <taxon>Flavobacteriales</taxon>
        <taxon>Flavobacteriaceae</taxon>
        <taxon>Tamlana</taxon>
    </lineage>
</organism>
<proteinExistence type="predicted"/>
<dbReference type="Proteomes" id="UP000760545">
    <property type="component" value="Unassembled WGS sequence"/>
</dbReference>
<name>A0ABX1DBQ7_9FLAO</name>
<dbReference type="EMBL" id="JAAVJS010000001">
    <property type="protein sequence ID" value="NJX14023.1"/>
    <property type="molecule type" value="Genomic_DNA"/>
</dbReference>
<comment type="caution">
    <text evidence="1">The sequence shown here is derived from an EMBL/GenBank/DDBJ whole genome shotgun (WGS) entry which is preliminary data.</text>
</comment>
<evidence type="ECO:0000313" key="2">
    <source>
        <dbReference type="Proteomes" id="UP000760545"/>
    </source>
</evidence>
<gene>
    <name evidence="1" type="ORF">HC176_00800</name>
</gene>